<dbReference type="GO" id="GO:0000981">
    <property type="term" value="F:DNA-binding transcription factor activity, RNA polymerase II-specific"/>
    <property type="evidence" value="ECO:0007669"/>
    <property type="project" value="TreeGrafter"/>
</dbReference>
<protein>
    <submittedName>
        <fullName evidence="6">Uncharacterized protein</fullName>
    </submittedName>
</protein>
<feature type="compositionally biased region" description="Low complexity" evidence="5">
    <location>
        <begin position="52"/>
        <end position="66"/>
    </location>
</feature>
<comment type="caution">
    <text evidence="6">The sequence shown here is derived from an EMBL/GenBank/DDBJ whole genome shotgun (WGS) entry which is preliminary data.</text>
</comment>
<evidence type="ECO:0000313" key="7">
    <source>
        <dbReference type="Proteomes" id="UP000749559"/>
    </source>
</evidence>
<reference evidence="6" key="1">
    <citation type="submission" date="2022-03" db="EMBL/GenBank/DDBJ databases">
        <authorList>
            <person name="Martin C."/>
        </authorList>
    </citation>
    <scope>NUCLEOTIDE SEQUENCE</scope>
</reference>
<dbReference type="InterPro" id="IPR036236">
    <property type="entry name" value="Znf_C2H2_sf"/>
</dbReference>
<keyword evidence="3" id="KW-0863">Zinc-finger</keyword>
<accession>A0A8J1TS11</accession>
<dbReference type="Pfam" id="PF00096">
    <property type="entry name" value="zf-C2H2"/>
    <property type="match status" value="1"/>
</dbReference>
<dbReference type="PROSITE" id="PS50157">
    <property type="entry name" value="ZINC_FINGER_C2H2_2"/>
    <property type="match status" value="2"/>
</dbReference>
<dbReference type="PANTHER" id="PTHR14003:SF26">
    <property type="entry name" value="ZINC FINGER PROTEIN 367"/>
    <property type="match status" value="1"/>
</dbReference>
<dbReference type="GO" id="GO:0000785">
    <property type="term" value="C:chromatin"/>
    <property type="evidence" value="ECO:0007669"/>
    <property type="project" value="TreeGrafter"/>
</dbReference>
<evidence type="ECO:0000256" key="3">
    <source>
        <dbReference type="ARBA" id="ARBA00022771"/>
    </source>
</evidence>
<evidence type="ECO:0000256" key="2">
    <source>
        <dbReference type="ARBA" id="ARBA00022737"/>
    </source>
</evidence>
<dbReference type="GO" id="GO:0000978">
    <property type="term" value="F:RNA polymerase II cis-regulatory region sequence-specific DNA binding"/>
    <property type="evidence" value="ECO:0007669"/>
    <property type="project" value="TreeGrafter"/>
</dbReference>
<dbReference type="OrthoDB" id="3437960at2759"/>
<dbReference type="PANTHER" id="PTHR14003">
    <property type="entry name" value="TRANSCRIPTIONAL REPRESSOR PROTEIN YY"/>
    <property type="match status" value="1"/>
</dbReference>
<keyword evidence="4" id="KW-0862">Zinc</keyword>
<organism evidence="6 7">
    <name type="scientific">Owenia fusiformis</name>
    <name type="common">Polychaete worm</name>
    <dbReference type="NCBI Taxonomy" id="6347"/>
    <lineage>
        <taxon>Eukaryota</taxon>
        <taxon>Metazoa</taxon>
        <taxon>Spiralia</taxon>
        <taxon>Lophotrochozoa</taxon>
        <taxon>Annelida</taxon>
        <taxon>Polychaeta</taxon>
        <taxon>Sedentaria</taxon>
        <taxon>Canalipalpata</taxon>
        <taxon>Sabellida</taxon>
        <taxon>Oweniida</taxon>
        <taxon>Oweniidae</taxon>
        <taxon>Owenia</taxon>
    </lineage>
</organism>
<evidence type="ECO:0000313" key="6">
    <source>
        <dbReference type="EMBL" id="CAH1776130.1"/>
    </source>
</evidence>
<dbReference type="FunFam" id="3.30.160.60:FF:000474">
    <property type="entry name" value="zinc finger protein 367"/>
    <property type="match status" value="1"/>
</dbReference>
<dbReference type="InterPro" id="IPR013087">
    <property type="entry name" value="Znf_C2H2_type"/>
</dbReference>
<evidence type="ECO:0000256" key="1">
    <source>
        <dbReference type="ARBA" id="ARBA00022723"/>
    </source>
</evidence>
<keyword evidence="1" id="KW-0479">Metal-binding</keyword>
<feature type="region of interest" description="Disordered" evidence="5">
    <location>
        <begin position="52"/>
        <end position="71"/>
    </location>
</feature>
<dbReference type="Pfam" id="PF12874">
    <property type="entry name" value="zf-met"/>
    <property type="match status" value="1"/>
</dbReference>
<dbReference type="AlphaFoldDB" id="A0A8J1TS11"/>
<dbReference type="GO" id="GO:0008270">
    <property type="term" value="F:zinc ion binding"/>
    <property type="evidence" value="ECO:0007669"/>
    <property type="project" value="UniProtKB-KW"/>
</dbReference>
<gene>
    <name evidence="6" type="ORF">OFUS_LOCUS3338</name>
</gene>
<dbReference type="EMBL" id="CAIIXF020000001">
    <property type="protein sequence ID" value="CAH1776130.1"/>
    <property type="molecule type" value="Genomic_DNA"/>
</dbReference>
<dbReference type="PROSITE" id="PS00028">
    <property type="entry name" value="ZINC_FINGER_C2H2_1"/>
    <property type="match status" value="2"/>
</dbReference>
<dbReference type="SMART" id="SM00355">
    <property type="entry name" value="ZnF_C2H2"/>
    <property type="match status" value="3"/>
</dbReference>
<keyword evidence="2" id="KW-0677">Repeat</keyword>
<name>A0A8J1TS11_OWEFU</name>
<sequence length="283" mass="31670">MAYPTSILFSSPKRADRLGSTGDSLPGSPPIRDIMMLPWNWAGGAQKIQLSPSGSLSSVGSPTTPVELRRGRPRSETIKSLIVEGSSSPNVIKCQLCNRVFPREKSLQAHLRTHTGERPYKCDYPACGRAFCQSGQLKTHQRLHTGEKPFICSVEGCTSKFAHANRHCASHPFKPLKRAEQNENLISNIPVNAKKEEVIQWLERQAEKEKTPLKATRDKHLKPKQRQLKRELDAETLSVEHKTKRQALGDVNILEVTERRLNDANDKWLGAMALMELAGNPLK</sequence>
<dbReference type="GO" id="GO:0031519">
    <property type="term" value="C:PcG protein complex"/>
    <property type="evidence" value="ECO:0007669"/>
    <property type="project" value="TreeGrafter"/>
</dbReference>
<dbReference type="Gene3D" id="3.30.160.60">
    <property type="entry name" value="Classic Zinc Finger"/>
    <property type="match status" value="3"/>
</dbReference>
<evidence type="ECO:0000256" key="5">
    <source>
        <dbReference type="SAM" id="MobiDB-lite"/>
    </source>
</evidence>
<dbReference type="Proteomes" id="UP000749559">
    <property type="component" value="Unassembled WGS sequence"/>
</dbReference>
<evidence type="ECO:0000256" key="4">
    <source>
        <dbReference type="ARBA" id="ARBA00022833"/>
    </source>
</evidence>
<dbReference type="SUPFAM" id="SSF57667">
    <property type="entry name" value="beta-beta-alpha zinc fingers"/>
    <property type="match status" value="1"/>
</dbReference>
<proteinExistence type="predicted"/>
<dbReference type="GO" id="GO:0005667">
    <property type="term" value="C:transcription regulator complex"/>
    <property type="evidence" value="ECO:0007669"/>
    <property type="project" value="TreeGrafter"/>
</dbReference>
<keyword evidence="7" id="KW-1185">Reference proteome</keyword>